<reference evidence="9 10" key="1">
    <citation type="submission" date="2024-07" db="EMBL/GenBank/DDBJ databases">
        <title>Section-level genome sequencing and comparative genomics of Aspergillus sections Usti and Cavernicolus.</title>
        <authorList>
            <consortium name="Lawrence Berkeley National Laboratory"/>
            <person name="Nybo J.L."/>
            <person name="Vesth T.C."/>
            <person name="Theobald S."/>
            <person name="Frisvad J.C."/>
            <person name="Larsen T.O."/>
            <person name="Kjaerboelling I."/>
            <person name="Rothschild-Mancinelli K."/>
            <person name="Lyhne E.K."/>
            <person name="Kogle M.E."/>
            <person name="Barry K."/>
            <person name="Clum A."/>
            <person name="Na H."/>
            <person name="Ledsgaard L."/>
            <person name="Lin J."/>
            <person name="Lipzen A."/>
            <person name="Kuo A."/>
            <person name="Riley R."/>
            <person name="Mondo S."/>
            <person name="Labutti K."/>
            <person name="Haridas S."/>
            <person name="Pangalinan J."/>
            <person name="Salamov A.A."/>
            <person name="Simmons B.A."/>
            <person name="Magnuson J.K."/>
            <person name="Chen J."/>
            <person name="Drula E."/>
            <person name="Henrissat B."/>
            <person name="Wiebenga A."/>
            <person name="Lubbers R.J."/>
            <person name="Gomes A.C."/>
            <person name="Makela M.R."/>
            <person name="Stajich J."/>
            <person name="Grigoriev I.V."/>
            <person name="Mortensen U.H."/>
            <person name="De Vries R.P."/>
            <person name="Baker S.E."/>
            <person name="Andersen M.R."/>
        </authorList>
    </citation>
    <scope>NUCLEOTIDE SEQUENCE [LARGE SCALE GENOMIC DNA]</scope>
    <source>
        <strain evidence="9 10">CBS 123904</strain>
    </source>
</reference>
<dbReference type="Proteomes" id="UP001610446">
    <property type="component" value="Unassembled WGS sequence"/>
</dbReference>
<dbReference type="SMART" id="SM00066">
    <property type="entry name" value="GAL4"/>
    <property type="match status" value="1"/>
</dbReference>
<dbReference type="Pfam" id="PF04082">
    <property type="entry name" value="Fungal_trans"/>
    <property type="match status" value="1"/>
</dbReference>
<evidence type="ECO:0000256" key="7">
    <source>
        <dbReference type="SAM" id="MobiDB-lite"/>
    </source>
</evidence>
<keyword evidence="5" id="KW-0804">Transcription</keyword>
<organism evidence="9 10">
    <name type="scientific">Aspergillus pseudoustus</name>
    <dbReference type="NCBI Taxonomy" id="1810923"/>
    <lineage>
        <taxon>Eukaryota</taxon>
        <taxon>Fungi</taxon>
        <taxon>Dikarya</taxon>
        <taxon>Ascomycota</taxon>
        <taxon>Pezizomycotina</taxon>
        <taxon>Eurotiomycetes</taxon>
        <taxon>Eurotiomycetidae</taxon>
        <taxon>Eurotiales</taxon>
        <taxon>Aspergillaceae</taxon>
        <taxon>Aspergillus</taxon>
        <taxon>Aspergillus subgen. Nidulantes</taxon>
    </lineage>
</organism>
<dbReference type="InterPro" id="IPR036864">
    <property type="entry name" value="Zn2-C6_fun-type_DNA-bd_sf"/>
</dbReference>
<dbReference type="Pfam" id="PF00172">
    <property type="entry name" value="Zn_clus"/>
    <property type="match status" value="1"/>
</dbReference>
<keyword evidence="10" id="KW-1185">Reference proteome</keyword>
<protein>
    <recommendedName>
        <fullName evidence="8">Zn(2)-C6 fungal-type domain-containing protein</fullName>
    </recommendedName>
</protein>
<gene>
    <name evidence="9" type="ORF">BJY01DRAFT_241943</name>
</gene>
<evidence type="ECO:0000256" key="1">
    <source>
        <dbReference type="ARBA" id="ARBA00022723"/>
    </source>
</evidence>
<evidence type="ECO:0000313" key="10">
    <source>
        <dbReference type="Proteomes" id="UP001610446"/>
    </source>
</evidence>
<dbReference type="EMBL" id="JBFXLU010000001">
    <property type="protein sequence ID" value="KAL2858614.1"/>
    <property type="molecule type" value="Genomic_DNA"/>
</dbReference>
<dbReference type="InterPro" id="IPR007219">
    <property type="entry name" value="XnlR_reg_dom"/>
</dbReference>
<dbReference type="SUPFAM" id="SSF57701">
    <property type="entry name" value="Zn2/Cys6 DNA-binding domain"/>
    <property type="match status" value="1"/>
</dbReference>
<name>A0ABR4L364_9EURO</name>
<evidence type="ECO:0000256" key="3">
    <source>
        <dbReference type="ARBA" id="ARBA00023015"/>
    </source>
</evidence>
<feature type="domain" description="Zn(2)-C6 fungal-type" evidence="8">
    <location>
        <begin position="26"/>
        <end position="61"/>
    </location>
</feature>
<evidence type="ECO:0000256" key="5">
    <source>
        <dbReference type="ARBA" id="ARBA00023163"/>
    </source>
</evidence>
<dbReference type="CDD" id="cd00067">
    <property type="entry name" value="GAL4"/>
    <property type="match status" value="1"/>
</dbReference>
<comment type="caution">
    <text evidence="9">The sequence shown here is derived from an EMBL/GenBank/DDBJ whole genome shotgun (WGS) entry which is preliminary data.</text>
</comment>
<dbReference type="Gene3D" id="4.10.240.10">
    <property type="entry name" value="Zn(2)-C6 fungal-type DNA-binding domain"/>
    <property type="match status" value="1"/>
</dbReference>
<dbReference type="InterPro" id="IPR001138">
    <property type="entry name" value="Zn2Cys6_DnaBD"/>
</dbReference>
<keyword evidence="2" id="KW-0862">Zinc</keyword>
<keyword evidence="3" id="KW-0805">Transcription regulation</keyword>
<feature type="compositionally biased region" description="Polar residues" evidence="7">
    <location>
        <begin position="87"/>
        <end position="96"/>
    </location>
</feature>
<evidence type="ECO:0000256" key="2">
    <source>
        <dbReference type="ARBA" id="ARBA00022833"/>
    </source>
</evidence>
<dbReference type="PANTHER" id="PTHR47171:SF5">
    <property type="entry name" value="ZN(II)2CYS6 TRANSCRIPTION FACTOR (EUROFUNG)"/>
    <property type="match status" value="1"/>
</dbReference>
<keyword evidence="6" id="KW-0539">Nucleus</keyword>
<evidence type="ECO:0000256" key="4">
    <source>
        <dbReference type="ARBA" id="ARBA00023125"/>
    </source>
</evidence>
<keyword evidence="1" id="KW-0479">Metal-binding</keyword>
<proteinExistence type="predicted"/>
<dbReference type="PANTHER" id="PTHR47171">
    <property type="entry name" value="FARA-RELATED"/>
    <property type="match status" value="1"/>
</dbReference>
<feature type="region of interest" description="Disordered" evidence="7">
    <location>
        <begin position="63"/>
        <end position="123"/>
    </location>
</feature>
<evidence type="ECO:0000259" key="8">
    <source>
        <dbReference type="PROSITE" id="PS50048"/>
    </source>
</evidence>
<dbReference type="SMART" id="SM00906">
    <property type="entry name" value="Fungal_trans"/>
    <property type="match status" value="1"/>
</dbReference>
<keyword evidence="4" id="KW-0238">DNA-binding</keyword>
<sequence>MARKQPLVPGAEVTKMSKPNKRAGQVCVRCHEKKIRCDVHLQTGPSPRCYNCALAGSDCRIRQSRRVKRQPPENAGGIDNNEENRAKSTSTCSPSASREAVSVPRNLCNLPPPPPDGSSSVLNAQDEVDSRPIAHESIGGAAEGGYPNSPGSLSHRTCLGRTGYMDMFSEPVGGRINFSDPMLLDPTDMPDFVPEELFDSYTDTYFEYAAVWCPILDPDMLHETAVVSSQLLQHSIALCGTRLRPPLIPHSDPESHYKRAKSIFLRNCEPNPVLQIIAVMLFWWWSAGYPNVADLDNGRWWLGVAIRIAEDIGLGQASHKGRTFPGELPGLRNRIWWTLFTRDRILSMAQGRPCLIHENFCTVPMVTVDDFPDPACPKALIFVHWVKLWEIGGNLHQELNWPRGVQPDKSTIRKKMIEWANTLPSSLQLPFHLPRTMVFNRDIHDLHLSYFTIIILLYLERGEHPIPTPAVPAVAAASCIARIFKDFLARGSVQFILPQATWSIALAILALLRARSLPALASCATEDVEILYTALARLAPNSNPGKMFIHGIRRILEQEGAGVIEAHPSVPPTGPSGEHQCCSTAAGPGTLASCWTDIFPFLTPGTSKLIAALLAGADEEVAGLSHPLEEAVMTPLSEEIVSESHGFFQLHLAL</sequence>
<dbReference type="PROSITE" id="PS00463">
    <property type="entry name" value="ZN2_CY6_FUNGAL_1"/>
    <property type="match status" value="1"/>
</dbReference>
<evidence type="ECO:0000256" key="6">
    <source>
        <dbReference type="ARBA" id="ARBA00023242"/>
    </source>
</evidence>
<dbReference type="PROSITE" id="PS50048">
    <property type="entry name" value="ZN2_CY6_FUNGAL_2"/>
    <property type="match status" value="1"/>
</dbReference>
<accession>A0ABR4L364</accession>
<dbReference type="CDD" id="cd12148">
    <property type="entry name" value="fungal_TF_MHR"/>
    <property type="match status" value="1"/>
</dbReference>
<evidence type="ECO:0000313" key="9">
    <source>
        <dbReference type="EMBL" id="KAL2858614.1"/>
    </source>
</evidence>
<dbReference type="InterPro" id="IPR052073">
    <property type="entry name" value="Amide_Lactam_Regulators"/>
</dbReference>